<protein>
    <submittedName>
        <fullName evidence="2">Uncharacterized protein</fullName>
    </submittedName>
</protein>
<accession>A0A8S1RKK8</accession>
<feature type="region of interest" description="Disordered" evidence="1">
    <location>
        <begin position="240"/>
        <end position="263"/>
    </location>
</feature>
<evidence type="ECO:0000313" key="3">
    <source>
        <dbReference type="Proteomes" id="UP000692954"/>
    </source>
</evidence>
<organism evidence="2 3">
    <name type="scientific">Paramecium sonneborni</name>
    <dbReference type="NCBI Taxonomy" id="65129"/>
    <lineage>
        <taxon>Eukaryota</taxon>
        <taxon>Sar</taxon>
        <taxon>Alveolata</taxon>
        <taxon>Ciliophora</taxon>
        <taxon>Intramacronucleata</taxon>
        <taxon>Oligohymenophorea</taxon>
        <taxon>Peniculida</taxon>
        <taxon>Parameciidae</taxon>
        <taxon>Paramecium</taxon>
    </lineage>
</organism>
<keyword evidence="3" id="KW-1185">Reference proteome</keyword>
<sequence>MLKKYLSSSSSNEQINNKQIVTKINLTQKTIDYGTPKTQLNLGLNENSPSDNQYTFQQQIHSIKPYQHKLLKKDDSPALSGSPIQDLDRIITKKDDETFKFRSASQNSKKLQFKPQSSEKKCSSNEKIKVFDVFNQSPRMNKQSNAQITTKENLTVQIQQQKYSQQNQPKMSSNNLNQQHKNNVLQKKSCKPPISSRLNESRDILQYMRKYSTNNKKSIHFLEGTGTQKHSFLFHSPQHNESAAYSSSGKNNNQDIHNNLKFDSDNHNNENILELLLLSTQELNNKFKNKQLERNESEDKIPMKIRVRAGSKFPKDFF</sequence>
<name>A0A8S1RKK8_9CILI</name>
<reference evidence="2" key="1">
    <citation type="submission" date="2021-01" db="EMBL/GenBank/DDBJ databases">
        <authorList>
            <consortium name="Genoscope - CEA"/>
            <person name="William W."/>
        </authorList>
    </citation>
    <scope>NUCLEOTIDE SEQUENCE</scope>
</reference>
<dbReference type="EMBL" id="CAJJDN010000176">
    <property type="protein sequence ID" value="CAD8127404.1"/>
    <property type="molecule type" value="Genomic_DNA"/>
</dbReference>
<gene>
    <name evidence="2" type="ORF">PSON_ATCC_30995.1.T1760053</name>
</gene>
<evidence type="ECO:0000256" key="1">
    <source>
        <dbReference type="SAM" id="MobiDB-lite"/>
    </source>
</evidence>
<evidence type="ECO:0000313" key="2">
    <source>
        <dbReference type="EMBL" id="CAD8127404.1"/>
    </source>
</evidence>
<feature type="compositionally biased region" description="Polar residues" evidence="1">
    <location>
        <begin position="240"/>
        <end position="257"/>
    </location>
</feature>
<dbReference type="OrthoDB" id="304268at2759"/>
<proteinExistence type="predicted"/>
<dbReference type="Proteomes" id="UP000692954">
    <property type="component" value="Unassembled WGS sequence"/>
</dbReference>
<comment type="caution">
    <text evidence="2">The sequence shown here is derived from an EMBL/GenBank/DDBJ whole genome shotgun (WGS) entry which is preliminary data.</text>
</comment>
<dbReference type="AlphaFoldDB" id="A0A8S1RKK8"/>